<proteinExistence type="predicted"/>
<evidence type="ECO:0000313" key="1">
    <source>
        <dbReference type="EMBL" id="JAH91806.1"/>
    </source>
</evidence>
<name>A0A0E9WNF2_ANGAN</name>
<protein>
    <submittedName>
        <fullName evidence="1">Uncharacterized protein</fullName>
    </submittedName>
</protein>
<organism evidence="1">
    <name type="scientific">Anguilla anguilla</name>
    <name type="common">European freshwater eel</name>
    <name type="synonym">Muraena anguilla</name>
    <dbReference type="NCBI Taxonomy" id="7936"/>
    <lineage>
        <taxon>Eukaryota</taxon>
        <taxon>Metazoa</taxon>
        <taxon>Chordata</taxon>
        <taxon>Craniata</taxon>
        <taxon>Vertebrata</taxon>
        <taxon>Euteleostomi</taxon>
        <taxon>Actinopterygii</taxon>
        <taxon>Neopterygii</taxon>
        <taxon>Teleostei</taxon>
        <taxon>Anguilliformes</taxon>
        <taxon>Anguillidae</taxon>
        <taxon>Anguilla</taxon>
    </lineage>
</organism>
<accession>A0A0E9WNF2</accession>
<reference evidence="1" key="2">
    <citation type="journal article" date="2015" name="Fish Shellfish Immunol.">
        <title>Early steps in the European eel (Anguilla anguilla)-Vibrio vulnificus interaction in the gills: Role of the RtxA13 toxin.</title>
        <authorList>
            <person name="Callol A."/>
            <person name="Pajuelo D."/>
            <person name="Ebbesson L."/>
            <person name="Teles M."/>
            <person name="MacKenzie S."/>
            <person name="Amaro C."/>
        </authorList>
    </citation>
    <scope>NUCLEOTIDE SEQUENCE</scope>
</reference>
<dbReference type="AlphaFoldDB" id="A0A0E9WNF2"/>
<reference evidence="1" key="1">
    <citation type="submission" date="2014-11" db="EMBL/GenBank/DDBJ databases">
        <authorList>
            <person name="Amaro Gonzalez C."/>
        </authorList>
    </citation>
    <scope>NUCLEOTIDE SEQUENCE</scope>
</reference>
<dbReference type="EMBL" id="GBXM01016771">
    <property type="protein sequence ID" value="JAH91806.1"/>
    <property type="molecule type" value="Transcribed_RNA"/>
</dbReference>
<sequence>MVLKFPTEGFGFKMQTRRHTRAHTHICAHTHTHTCKTHKLKGQRYAALTNLSTDPKKVN</sequence>